<reference evidence="2" key="1">
    <citation type="submission" date="2020-07" db="EMBL/GenBank/DDBJ databases">
        <title>Genome sequence and genetic diversity analysis of an under-domesticated orphan crop, white fonio (Digitaria exilis).</title>
        <authorList>
            <person name="Bennetzen J.L."/>
            <person name="Chen S."/>
            <person name="Ma X."/>
            <person name="Wang X."/>
            <person name="Yssel A.E.J."/>
            <person name="Chaluvadi S.R."/>
            <person name="Johnson M."/>
            <person name="Gangashetty P."/>
            <person name="Hamidou F."/>
            <person name="Sanogo M.D."/>
            <person name="Zwaenepoel A."/>
            <person name="Wallace J."/>
            <person name="Van De Peer Y."/>
            <person name="Van Deynze A."/>
        </authorList>
    </citation>
    <scope>NUCLEOTIDE SEQUENCE</scope>
    <source>
        <tissue evidence="2">Leaves</tissue>
    </source>
</reference>
<comment type="caution">
    <text evidence="2">The sequence shown here is derived from an EMBL/GenBank/DDBJ whole genome shotgun (WGS) entry which is preliminary data.</text>
</comment>
<evidence type="ECO:0000313" key="3">
    <source>
        <dbReference type="Proteomes" id="UP000636709"/>
    </source>
</evidence>
<evidence type="ECO:0000313" key="2">
    <source>
        <dbReference type="EMBL" id="KAF8664819.1"/>
    </source>
</evidence>
<keyword evidence="1" id="KW-0732">Signal</keyword>
<feature type="chain" id="PRO_5032823249" evidence="1">
    <location>
        <begin position="20"/>
        <end position="99"/>
    </location>
</feature>
<proteinExistence type="predicted"/>
<dbReference type="EMBL" id="JACEFO010002347">
    <property type="protein sequence ID" value="KAF8664819.1"/>
    <property type="molecule type" value="Genomic_DNA"/>
</dbReference>
<keyword evidence="3" id="KW-1185">Reference proteome</keyword>
<name>A0A835AIS3_9POAL</name>
<dbReference type="Proteomes" id="UP000636709">
    <property type="component" value="Unassembled WGS sequence"/>
</dbReference>
<protein>
    <submittedName>
        <fullName evidence="2">Uncharacterized protein</fullName>
    </submittedName>
</protein>
<feature type="signal peptide" evidence="1">
    <location>
        <begin position="1"/>
        <end position="19"/>
    </location>
</feature>
<organism evidence="2 3">
    <name type="scientific">Digitaria exilis</name>
    <dbReference type="NCBI Taxonomy" id="1010633"/>
    <lineage>
        <taxon>Eukaryota</taxon>
        <taxon>Viridiplantae</taxon>
        <taxon>Streptophyta</taxon>
        <taxon>Embryophyta</taxon>
        <taxon>Tracheophyta</taxon>
        <taxon>Spermatophyta</taxon>
        <taxon>Magnoliopsida</taxon>
        <taxon>Liliopsida</taxon>
        <taxon>Poales</taxon>
        <taxon>Poaceae</taxon>
        <taxon>PACMAD clade</taxon>
        <taxon>Panicoideae</taxon>
        <taxon>Panicodae</taxon>
        <taxon>Paniceae</taxon>
        <taxon>Anthephorinae</taxon>
        <taxon>Digitaria</taxon>
    </lineage>
</organism>
<gene>
    <name evidence="2" type="ORF">HU200_054545</name>
</gene>
<accession>A0A835AIS3</accession>
<dbReference type="AlphaFoldDB" id="A0A835AIS3"/>
<sequence length="99" mass="11175">MSWKVAILVMLVFAVGVSVQVTGVKNIGCRNSEKQRILHDCARLLRHDDLPIIVGRDSLCCWAVRAVPHKNMTYIAELLTNAEKKLYSADKIQRLEPLC</sequence>
<evidence type="ECO:0000256" key="1">
    <source>
        <dbReference type="SAM" id="SignalP"/>
    </source>
</evidence>